<dbReference type="InterPro" id="IPR037094">
    <property type="entry name" value="Glyco_hydro_38_cen_sf"/>
</dbReference>
<dbReference type="Pfam" id="PF01074">
    <property type="entry name" value="Glyco_hydro_38N"/>
    <property type="match status" value="1"/>
</dbReference>
<dbReference type="EC" id="3.2.1.24" evidence="3"/>
<dbReference type="FunFam" id="3.20.110.10:FF:000002">
    <property type="entry name" value="alpha-mannosidase 2C1 isoform X1"/>
    <property type="match status" value="1"/>
</dbReference>
<dbReference type="Pfam" id="PF07748">
    <property type="entry name" value="Glyco_hydro_38C"/>
    <property type="match status" value="1"/>
</dbReference>
<dbReference type="PANTHER" id="PTHR46017:SF1">
    <property type="entry name" value="ALPHA-MANNOSIDASE 2C1"/>
    <property type="match status" value="1"/>
</dbReference>
<dbReference type="InterPro" id="IPR028995">
    <property type="entry name" value="Glyco_hydro_57/38_cen_sf"/>
</dbReference>
<evidence type="ECO:0000256" key="3">
    <source>
        <dbReference type="ARBA" id="ARBA00012752"/>
    </source>
</evidence>
<dbReference type="GO" id="GO:0000329">
    <property type="term" value="C:fungal-type vacuole membrane"/>
    <property type="evidence" value="ECO:0007669"/>
    <property type="project" value="TreeGrafter"/>
</dbReference>
<dbReference type="InterPro" id="IPR027291">
    <property type="entry name" value="Glyco_hydro_38_N_sf"/>
</dbReference>
<evidence type="ECO:0000256" key="4">
    <source>
        <dbReference type="ARBA" id="ARBA00022723"/>
    </source>
</evidence>
<comment type="catalytic activity">
    <reaction evidence="1">
        <text>Hydrolysis of terminal, non-reducing alpha-D-mannose residues in alpha-D-mannosides.</text>
        <dbReference type="EC" id="3.2.1.24"/>
    </reaction>
</comment>
<comment type="similarity">
    <text evidence="2">Belongs to the glycosyl hydrolase 38 family.</text>
</comment>
<dbReference type="InterPro" id="IPR011682">
    <property type="entry name" value="Glyco_hydro_38_C"/>
</dbReference>
<name>A0AAV9PXW0_9PEZI</name>
<dbReference type="SMART" id="SM00872">
    <property type="entry name" value="Alpha-mann_mid"/>
    <property type="match status" value="1"/>
</dbReference>
<dbReference type="InterPro" id="IPR000602">
    <property type="entry name" value="Glyco_hydro_38_N"/>
</dbReference>
<evidence type="ECO:0000313" key="11">
    <source>
        <dbReference type="Proteomes" id="UP001345827"/>
    </source>
</evidence>
<protein>
    <recommendedName>
        <fullName evidence="8">Alpha-mannosidase</fullName>
        <ecNumber evidence="3">3.2.1.24</ecNumber>
    </recommendedName>
</protein>
<dbReference type="InterPro" id="IPR054723">
    <property type="entry name" value="Ams1-like_N"/>
</dbReference>
<dbReference type="FunFam" id="1.20.1270.50:FF:000004">
    <property type="entry name" value="alpha-mannosidase 2C1 isoform X1"/>
    <property type="match status" value="1"/>
</dbReference>
<dbReference type="Gene3D" id="2.60.40.2220">
    <property type="match status" value="1"/>
</dbReference>
<dbReference type="AlphaFoldDB" id="A0AAV9PXW0"/>
<dbReference type="EMBL" id="JAXLQG010000017">
    <property type="protein sequence ID" value="KAK5531364.1"/>
    <property type="molecule type" value="Genomic_DNA"/>
</dbReference>
<dbReference type="FunFam" id="2.70.98.30:FF:000001">
    <property type="entry name" value="alpha-mannosidase 2C1 isoform X2"/>
    <property type="match status" value="1"/>
</dbReference>
<evidence type="ECO:0000256" key="7">
    <source>
        <dbReference type="ARBA" id="ARBA00054985"/>
    </source>
</evidence>
<dbReference type="Pfam" id="PF22907">
    <property type="entry name" value="Ams1-like_1st"/>
    <property type="match status" value="1"/>
</dbReference>
<dbReference type="Gene3D" id="2.70.98.30">
    <property type="entry name" value="Golgi alpha-mannosidase II, domain 4"/>
    <property type="match status" value="1"/>
</dbReference>
<dbReference type="Proteomes" id="UP001345827">
    <property type="component" value="Unassembled WGS sequence"/>
</dbReference>
<feature type="domain" description="Glycoside hydrolase family 38 central" evidence="9">
    <location>
        <begin position="583"/>
        <end position="661"/>
    </location>
</feature>
<comment type="function">
    <text evidence="7">Degrades free oligosaccharides in the vacuole.</text>
</comment>
<accession>A0AAV9PXW0</accession>
<evidence type="ECO:0000256" key="1">
    <source>
        <dbReference type="ARBA" id="ARBA00000365"/>
    </source>
</evidence>
<organism evidence="10 11">
    <name type="scientific">Vermiconidia calcicola</name>
    <dbReference type="NCBI Taxonomy" id="1690605"/>
    <lineage>
        <taxon>Eukaryota</taxon>
        <taxon>Fungi</taxon>
        <taxon>Dikarya</taxon>
        <taxon>Ascomycota</taxon>
        <taxon>Pezizomycotina</taxon>
        <taxon>Dothideomycetes</taxon>
        <taxon>Dothideomycetidae</taxon>
        <taxon>Mycosphaerellales</taxon>
        <taxon>Extremaceae</taxon>
        <taxon>Vermiconidia</taxon>
    </lineage>
</organism>
<sequence>MGATKAPFPFSTSIPLISQAAEKIRLVARMSSSMMRYSRYAGTPKAHQIDSLRQARIEGFISQDQWKDINLRSMLYKKHPDRVLAIEVYSVPDLERPSFQAATSKANDFKPAAVGDEFGPSWSTHWFRITIEIPSYKDKLEFHWDCNSEGMIWTEDGEPIHGLTGGHFQDRRVEFIIPRSWQGRKTFFVEASMNGMFGCAQCLDISIGGPHHPANDIIQPPKADRQFLLETAELVEPDQDAWALYWDFQVISDMARTLSSNTWEAQKCLGTANEIMNVFRRDDHSSISACRSLAKMLLADVQVDRERSTLVSAIGHCHIDTAWLWPFGETKRKVARSWATQVDLMDRYPEHRFAASQAQQYKWLRADYPSVYENVKRKIKSGQFIPVGGSWVENDTNFPSGESLCRQLIYGQRFFQKEFGITCKVFWLPDTFGYASQLPQLLRLAGMPYFFTQKMSWNNINKFPNSTFNWVGLDNTQVLTHMAPTETYNAQVEAGELQKSVSNHGNLAEDKHSLLLFGNGDGGGGPLAGMLERLKRFQSLSDTIGAVPRVAIVDTVDEFFEGIQKRTQGGKELVTWHGELYLEFHRGTYTSQALTKLNNRRAEILLRELEYLTSMALFTKGHEYPKDTLDSMWEDVLLCQFHDVLPGSCIEMVYEDTTVIYEEVMRKGAKIREEALAALGAETDGDGLRPSLLNTLTWPRSEIVKLDDVSGFSGAQLDGGSKAGGGGLVAVGSEGLGVTDLVGVPYTPVTVHEENGTFVLQNEHLRVCIQGGEIVSLVDRGVKRELLPEGVRSNRMVLFDDQPLYWDAWDVEIHHLEKYQYVEPGKVTILEQGPLRASVKVEQKISENSWINSIISLDAVLNGPSYTNGFNDALSQVTVECECEWREDRKFLKAEFAWDLCNPSADYETQFGIIRRPTHSNTTWDSAKFEVVCHKFANLDEFGYGVAILNDSKYGFSTHGRTQKLSLLRSPKAPDAHADMGRQRFKYAILPHRGMLNQSAVVRAGFNFNSPLQVVPRCAGLPRIFVDGGPNVVLETVKRSEDGTDLVMRAYEAYGGAASVTITVDLKLDSACRVDLLEEKMEDLEIQSTPTGSAVSLCFKAFEVVTIRASVVGI</sequence>
<dbReference type="Gene3D" id="1.20.1270.50">
    <property type="entry name" value="Glycoside hydrolase family 38, central domain"/>
    <property type="match status" value="1"/>
</dbReference>
<dbReference type="Pfam" id="PF17677">
    <property type="entry name" value="Glyco_hydro38C2"/>
    <property type="match status" value="1"/>
</dbReference>
<dbReference type="Pfam" id="PF09261">
    <property type="entry name" value="Alpha-mann_mid"/>
    <property type="match status" value="1"/>
</dbReference>
<evidence type="ECO:0000259" key="9">
    <source>
        <dbReference type="SMART" id="SM00872"/>
    </source>
</evidence>
<keyword evidence="5 10" id="KW-0378">Hydrolase</keyword>
<gene>
    <name evidence="10" type="primary">AMS1_1</name>
    <name evidence="10" type="ORF">LTR25_008471</name>
</gene>
<dbReference type="InterPro" id="IPR041147">
    <property type="entry name" value="GH38_C"/>
</dbReference>
<dbReference type="GO" id="GO:0006013">
    <property type="term" value="P:mannose metabolic process"/>
    <property type="evidence" value="ECO:0007669"/>
    <property type="project" value="InterPro"/>
</dbReference>
<dbReference type="GO" id="GO:0030246">
    <property type="term" value="F:carbohydrate binding"/>
    <property type="evidence" value="ECO:0007669"/>
    <property type="project" value="InterPro"/>
</dbReference>
<reference evidence="10 11" key="1">
    <citation type="submission" date="2023-06" db="EMBL/GenBank/DDBJ databases">
        <title>Black Yeasts Isolated from many extreme environments.</title>
        <authorList>
            <person name="Coleine C."/>
            <person name="Stajich J.E."/>
            <person name="Selbmann L."/>
        </authorList>
    </citation>
    <scope>NUCLEOTIDE SEQUENCE [LARGE SCALE GENOMIC DNA]</scope>
    <source>
        <strain evidence="10 11">CCFEE 5887</strain>
    </source>
</reference>
<keyword evidence="4" id="KW-0479">Metal-binding</keyword>
<evidence type="ECO:0000256" key="8">
    <source>
        <dbReference type="ARBA" id="ARBA00071615"/>
    </source>
</evidence>
<evidence type="ECO:0000256" key="6">
    <source>
        <dbReference type="ARBA" id="ARBA00023295"/>
    </source>
</evidence>
<dbReference type="PANTHER" id="PTHR46017">
    <property type="entry name" value="ALPHA-MANNOSIDASE 2C1"/>
    <property type="match status" value="1"/>
</dbReference>
<dbReference type="InterPro" id="IPR011330">
    <property type="entry name" value="Glyco_hydro/deAcase_b/a-brl"/>
</dbReference>
<dbReference type="Gene3D" id="3.20.110.10">
    <property type="entry name" value="Glycoside hydrolase 38, N terminal domain"/>
    <property type="match status" value="1"/>
</dbReference>
<comment type="caution">
    <text evidence="10">The sequence shown here is derived from an EMBL/GenBank/DDBJ whole genome shotgun (WGS) entry which is preliminary data.</text>
</comment>
<dbReference type="GO" id="GO:0004559">
    <property type="term" value="F:alpha-mannosidase activity"/>
    <property type="evidence" value="ECO:0007669"/>
    <property type="project" value="UniProtKB-EC"/>
</dbReference>
<dbReference type="InterPro" id="IPR011013">
    <property type="entry name" value="Gal_mutarotase_sf_dom"/>
</dbReference>
<dbReference type="SUPFAM" id="SSF88713">
    <property type="entry name" value="Glycoside hydrolase/deacetylase"/>
    <property type="match status" value="1"/>
</dbReference>
<evidence type="ECO:0000256" key="5">
    <source>
        <dbReference type="ARBA" id="ARBA00022801"/>
    </source>
</evidence>
<dbReference type="SUPFAM" id="SSF88688">
    <property type="entry name" value="Families 57/38 glycoside transferase middle domain"/>
    <property type="match status" value="1"/>
</dbReference>
<evidence type="ECO:0000256" key="2">
    <source>
        <dbReference type="ARBA" id="ARBA00009792"/>
    </source>
</evidence>
<dbReference type="GO" id="GO:0046872">
    <property type="term" value="F:metal ion binding"/>
    <property type="evidence" value="ECO:0007669"/>
    <property type="project" value="UniProtKB-KW"/>
</dbReference>
<dbReference type="GO" id="GO:0009313">
    <property type="term" value="P:oligosaccharide catabolic process"/>
    <property type="evidence" value="ECO:0007669"/>
    <property type="project" value="TreeGrafter"/>
</dbReference>
<proteinExistence type="inferred from homology"/>
<keyword evidence="11" id="KW-1185">Reference proteome</keyword>
<keyword evidence="6 10" id="KW-0326">Glycosidase</keyword>
<dbReference type="SUPFAM" id="SSF74650">
    <property type="entry name" value="Galactose mutarotase-like"/>
    <property type="match status" value="1"/>
</dbReference>
<dbReference type="InterPro" id="IPR015341">
    <property type="entry name" value="Glyco_hydro_38_cen"/>
</dbReference>
<evidence type="ECO:0000313" key="10">
    <source>
        <dbReference type="EMBL" id="KAK5531364.1"/>
    </source>
</evidence>